<keyword evidence="1" id="KW-0812">Transmembrane</keyword>
<accession>A0ABU3Q4S1</accession>
<feature type="transmembrane region" description="Helical" evidence="1">
    <location>
        <begin position="217"/>
        <end position="238"/>
    </location>
</feature>
<comment type="caution">
    <text evidence="2">The sequence shown here is derived from an EMBL/GenBank/DDBJ whole genome shotgun (WGS) entry which is preliminary data.</text>
</comment>
<protein>
    <submittedName>
        <fullName evidence="2">Uncharacterized protein</fullName>
    </submittedName>
</protein>
<keyword evidence="1" id="KW-0472">Membrane</keyword>
<feature type="transmembrane region" description="Helical" evidence="1">
    <location>
        <begin position="245"/>
        <end position="268"/>
    </location>
</feature>
<evidence type="ECO:0000313" key="3">
    <source>
        <dbReference type="Proteomes" id="UP001259572"/>
    </source>
</evidence>
<dbReference type="RefSeq" id="WP_315723621.1">
    <property type="nucleotide sequence ID" value="NZ_JAVUPU010000002.1"/>
</dbReference>
<dbReference type="EMBL" id="JAVUPU010000002">
    <property type="protein sequence ID" value="MDT9597958.1"/>
    <property type="molecule type" value="Genomic_DNA"/>
</dbReference>
<feature type="transmembrane region" description="Helical" evidence="1">
    <location>
        <begin position="26"/>
        <end position="44"/>
    </location>
</feature>
<name>A0ABU3Q4S1_9SPHN</name>
<feature type="transmembrane region" description="Helical" evidence="1">
    <location>
        <begin position="95"/>
        <end position="115"/>
    </location>
</feature>
<gene>
    <name evidence="2" type="ORF">RQX22_03225</name>
</gene>
<feature type="transmembrane region" description="Helical" evidence="1">
    <location>
        <begin position="130"/>
        <end position="154"/>
    </location>
</feature>
<evidence type="ECO:0000256" key="1">
    <source>
        <dbReference type="SAM" id="Phobius"/>
    </source>
</evidence>
<feature type="transmembrane region" description="Helical" evidence="1">
    <location>
        <begin position="64"/>
        <end position="83"/>
    </location>
</feature>
<sequence>MISLALAIRPAAPSIITVLFERHRMLATYGAIMVALAALAMAMQSIDPRVLASGAGIWVKPTKFFFSVGIFALTAAWFFGYVRPERRQSPAMRRTAILLIATGTFELAYICWQAAQGLESHFNVGTPFHILMYALMGAAALLLVGTTLPLAWEIGRRPAAGLPRSFVAAVVIGLLLTFLLGGGFGGYMSSQPGHAVGAEGGNVFLFGWNRLGGDLRIAHFLGIHAEQAIPILAALTAGLAVRGRWLVLIVGSLAYVAITLTVFAQAVAGRALLPV</sequence>
<evidence type="ECO:0000313" key="2">
    <source>
        <dbReference type="EMBL" id="MDT9597958.1"/>
    </source>
</evidence>
<reference evidence="2 3" key="1">
    <citation type="submission" date="2023-05" db="EMBL/GenBank/DDBJ databases">
        <authorList>
            <person name="Guo Y."/>
        </authorList>
    </citation>
    <scope>NUCLEOTIDE SEQUENCE [LARGE SCALE GENOMIC DNA]</scope>
    <source>
        <strain evidence="2 3">GR2756</strain>
    </source>
</reference>
<keyword evidence="1" id="KW-1133">Transmembrane helix</keyword>
<dbReference type="Proteomes" id="UP001259572">
    <property type="component" value="Unassembled WGS sequence"/>
</dbReference>
<organism evidence="2 3">
    <name type="scientific">Sphingosinicella rhizophila</name>
    <dbReference type="NCBI Taxonomy" id="3050082"/>
    <lineage>
        <taxon>Bacteria</taxon>
        <taxon>Pseudomonadati</taxon>
        <taxon>Pseudomonadota</taxon>
        <taxon>Alphaproteobacteria</taxon>
        <taxon>Sphingomonadales</taxon>
        <taxon>Sphingosinicellaceae</taxon>
        <taxon>Sphingosinicella</taxon>
    </lineage>
</organism>
<feature type="transmembrane region" description="Helical" evidence="1">
    <location>
        <begin position="166"/>
        <end position="187"/>
    </location>
</feature>
<keyword evidence="3" id="KW-1185">Reference proteome</keyword>
<proteinExistence type="predicted"/>